<dbReference type="PANTHER" id="PTHR11329">
    <property type="entry name" value="LEUKOCYTE CELL-DERIVED CHEMOTAXIN 2"/>
    <property type="match status" value="1"/>
</dbReference>
<keyword evidence="1" id="KW-0479">Metal-binding</keyword>
<evidence type="ECO:0000256" key="4">
    <source>
        <dbReference type="ARBA" id="ARBA00023157"/>
    </source>
</evidence>
<proteinExistence type="inferred from homology"/>
<dbReference type="InterPro" id="IPR008663">
    <property type="entry name" value="LECT2"/>
</dbReference>
<dbReference type="GO" id="GO:0046872">
    <property type="term" value="F:metal ion binding"/>
    <property type="evidence" value="ECO:0007669"/>
    <property type="project" value="UniProtKB-KW"/>
</dbReference>
<dbReference type="Gene3D" id="2.70.70.10">
    <property type="entry name" value="Glucose Permease (Domain IIA)"/>
    <property type="match status" value="1"/>
</dbReference>
<keyword evidence="2" id="KW-0732">Signal</keyword>
<evidence type="ECO:0000256" key="1">
    <source>
        <dbReference type="ARBA" id="ARBA00022723"/>
    </source>
</evidence>
<accession>A0A8C4VZ61</accession>
<dbReference type="Ensembl" id="ENSGEVT00005009851.1">
    <property type="protein sequence ID" value="ENSGEVP00005009396.1"/>
    <property type="gene ID" value="ENSGEVG00005006693.1"/>
</dbReference>
<keyword evidence="7" id="KW-1185">Reference proteome</keyword>
<dbReference type="Proteomes" id="UP000694390">
    <property type="component" value="Unassembled WGS sequence"/>
</dbReference>
<dbReference type="PANTHER" id="PTHR11329:SF0">
    <property type="entry name" value="LEUKOCYTE CELL-DERIVED CHEMOTAXIN-2"/>
    <property type="match status" value="1"/>
</dbReference>
<organism evidence="6 7">
    <name type="scientific">Gopherus evgoodei</name>
    <name type="common">Goodes thornscrub tortoise</name>
    <dbReference type="NCBI Taxonomy" id="1825980"/>
    <lineage>
        <taxon>Eukaryota</taxon>
        <taxon>Metazoa</taxon>
        <taxon>Chordata</taxon>
        <taxon>Craniata</taxon>
        <taxon>Vertebrata</taxon>
        <taxon>Euteleostomi</taxon>
        <taxon>Archelosauria</taxon>
        <taxon>Testudinata</taxon>
        <taxon>Testudines</taxon>
        <taxon>Cryptodira</taxon>
        <taxon>Durocryptodira</taxon>
        <taxon>Testudinoidea</taxon>
        <taxon>Testudinidae</taxon>
        <taxon>Gopherus</taxon>
    </lineage>
</organism>
<keyword evidence="4" id="KW-1015">Disulfide bond</keyword>
<comment type="similarity">
    <text evidence="5">Belongs to the LECT2/MIM-1 family.</text>
</comment>
<dbReference type="InterPro" id="IPR011055">
    <property type="entry name" value="Dup_hybrid_motif"/>
</dbReference>
<sequence>MVSDIMAIKYVNQQCFLTYTCVHFQRWHHKMTSGVDVVCNDGSTVYAPFSGTIERKVIPYKISNAINNGLQLHGSDICVKMLYIKVYPGITSHVTY</sequence>
<evidence type="ECO:0000313" key="7">
    <source>
        <dbReference type="Proteomes" id="UP000694390"/>
    </source>
</evidence>
<evidence type="ECO:0000313" key="6">
    <source>
        <dbReference type="Ensembl" id="ENSGEVP00005009396.1"/>
    </source>
</evidence>
<dbReference type="GeneTree" id="ENSGT01000000222195"/>
<reference evidence="6" key="1">
    <citation type="submission" date="2025-08" db="UniProtKB">
        <authorList>
            <consortium name="Ensembl"/>
        </authorList>
    </citation>
    <scope>IDENTIFICATION</scope>
</reference>
<dbReference type="AlphaFoldDB" id="A0A8C4VZ61"/>
<evidence type="ECO:0000256" key="2">
    <source>
        <dbReference type="ARBA" id="ARBA00022729"/>
    </source>
</evidence>
<reference evidence="6" key="2">
    <citation type="submission" date="2025-09" db="UniProtKB">
        <authorList>
            <consortium name="Ensembl"/>
        </authorList>
    </citation>
    <scope>IDENTIFICATION</scope>
</reference>
<keyword evidence="3" id="KW-0862">Zinc</keyword>
<evidence type="ECO:0000256" key="5">
    <source>
        <dbReference type="ARBA" id="ARBA00024361"/>
    </source>
</evidence>
<dbReference type="OrthoDB" id="5911921at2759"/>
<protein>
    <submittedName>
        <fullName evidence="6">Uncharacterized protein</fullName>
    </submittedName>
</protein>
<evidence type="ECO:0000256" key="3">
    <source>
        <dbReference type="ARBA" id="ARBA00022833"/>
    </source>
</evidence>
<name>A0A8C4VZ61_9SAUR</name>